<dbReference type="AlphaFoldDB" id="A0A3P3UAV0"/>
<dbReference type="InterPro" id="IPR016032">
    <property type="entry name" value="Sig_transdc_resp-reg_C-effctor"/>
</dbReference>
<dbReference type="Gene3D" id="1.25.40.10">
    <property type="entry name" value="Tetratricopeptide repeat domain"/>
    <property type="match status" value="1"/>
</dbReference>
<evidence type="ECO:0000259" key="4">
    <source>
        <dbReference type="PROSITE" id="PS50043"/>
    </source>
</evidence>
<dbReference type="SUPFAM" id="SSF52540">
    <property type="entry name" value="P-loop containing nucleoside triphosphate hydrolases"/>
    <property type="match status" value="1"/>
</dbReference>
<dbReference type="PRINTS" id="PR00038">
    <property type="entry name" value="HTHLUXR"/>
</dbReference>
<dbReference type="EMBL" id="RRCN01000001">
    <property type="protein sequence ID" value="RRJ67264.1"/>
    <property type="molecule type" value="Genomic_DNA"/>
</dbReference>
<evidence type="ECO:0000256" key="2">
    <source>
        <dbReference type="ARBA" id="ARBA00023125"/>
    </source>
</evidence>
<dbReference type="CDD" id="cd06170">
    <property type="entry name" value="LuxR_C_like"/>
    <property type="match status" value="1"/>
</dbReference>
<dbReference type="SUPFAM" id="SSF48452">
    <property type="entry name" value="TPR-like"/>
    <property type="match status" value="1"/>
</dbReference>
<comment type="caution">
    <text evidence="5">The sequence shown here is derived from an EMBL/GenBank/DDBJ whole genome shotgun (WGS) entry which is preliminary data.</text>
</comment>
<dbReference type="Gene3D" id="3.40.50.300">
    <property type="entry name" value="P-loop containing nucleotide triphosphate hydrolases"/>
    <property type="match status" value="1"/>
</dbReference>
<keyword evidence="6" id="KW-1185">Reference proteome</keyword>
<evidence type="ECO:0000313" key="5">
    <source>
        <dbReference type="EMBL" id="RRJ67264.1"/>
    </source>
</evidence>
<dbReference type="OrthoDB" id="1137593at2"/>
<dbReference type="Pfam" id="PF13401">
    <property type="entry name" value="AAA_22"/>
    <property type="match status" value="1"/>
</dbReference>
<gene>
    <name evidence="5" type="ORF">EHV15_33315</name>
</gene>
<dbReference type="RefSeq" id="WP_128635043.1">
    <property type="nucleotide sequence ID" value="NZ_RRCN01000001.1"/>
</dbReference>
<name>A0A3P3UAV0_9BACL</name>
<dbReference type="InterPro" id="IPR027417">
    <property type="entry name" value="P-loop_NTPase"/>
</dbReference>
<dbReference type="SMART" id="SM00421">
    <property type="entry name" value="HTH_LUXR"/>
    <property type="match status" value="1"/>
</dbReference>
<dbReference type="Proteomes" id="UP000267017">
    <property type="component" value="Unassembled WGS sequence"/>
</dbReference>
<protein>
    <recommendedName>
        <fullName evidence="4">HTH luxR-type domain-containing protein</fullName>
    </recommendedName>
</protein>
<keyword evidence="2" id="KW-0238">DNA-binding</keyword>
<dbReference type="InterPro" id="IPR000792">
    <property type="entry name" value="Tscrpt_reg_LuxR_C"/>
</dbReference>
<dbReference type="InterPro" id="IPR041617">
    <property type="entry name" value="TPR_MalT"/>
</dbReference>
<reference evidence="5 6" key="1">
    <citation type="submission" date="2018-11" db="EMBL/GenBank/DDBJ databases">
        <title>Genome sequencing of Paenibacillus sp. KCOM 3021 (= ChDC PVNT-B20).</title>
        <authorList>
            <person name="Kook J.-K."/>
            <person name="Park S.-N."/>
            <person name="Lim Y.K."/>
        </authorList>
    </citation>
    <scope>NUCLEOTIDE SEQUENCE [LARGE SCALE GENOMIC DNA]</scope>
    <source>
        <strain evidence="5 6">KCOM 3021</strain>
    </source>
</reference>
<dbReference type="InterPro" id="IPR036388">
    <property type="entry name" value="WH-like_DNA-bd_sf"/>
</dbReference>
<dbReference type="Pfam" id="PF25873">
    <property type="entry name" value="WHD_MalT"/>
    <property type="match status" value="1"/>
</dbReference>
<dbReference type="PANTHER" id="PTHR44688:SF16">
    <property type="entry name" value="DNA-BINDING TRANSCRIPTIONAL ACTIVATOR DEVR_DOSR"/>
    <property type="match status" value="1"/>
</dbReference>
<dbReference type="PROSITE" id="PS50043">
    <property type="entry name" value="HTH_LUXR_2"/>
    <property type="match status" value="1"/>
</dbReference>
<feature type="domain" description="HTH luxR-type" evidence="4">
    <location>
        <begin position="805"/>
        <end position="870"/>
    </location>
</feature>
<dbReference type="GO" id="GO:0016887">
    <property type="term" value="F:ATP hydrolysis activity"/>
    <property type="evidence" value="ECO:0007669"/>
    <property type="project" value="InterPro"/>
</dbReference>
<evidence type="ECO:0000313" key="6">
    <source>
        <dbReference type="Proteomes" id="UP000267017"/>
    </source>
</evidence>
<dbReference type="SUPFAM" id="SSF46894">
    <property type="entry name" value="C-terminal effector domain of the bipartite response regulators"/>
    <property type="match status" value="1"/>
</dbReference>
<dbReference type="Pfam" id="PF00196">
    <property type="entry name" value="GerE"/>
    <property type="match status" value="1"/>
</dbReference>
<dbReference type="PANTHER" id="PTHR44688">
    <property type="entry name" value="DNA-BINDING TRANSCRIPTIONAL ACTIVATOR DEVR_DOSR"/>
    <property type="match status" value="1"/>
</dbReference>
<keyword evidence="1" id="KW-0805">Transcription regulation</keyword>
<keyword evidence="3" id="KW-0804">Transcription</keyword>
<sequence length="871" mass="100513">MNEKTYPIDSPYEAPLLETKLNIPSRTVETMVRPRLIERLNWCATVKLTLICAPVGFGKSTLLQHWALQAPERPAWFSVEPADNDPVRFWRYVIAAIDRIRPGFRVRTADVVKLVHPSDYELALTMLLNELQQTEKPLALILDDFHSVTNESLLDSFSFFLDHLPENVHLIVASRTELPIPTAKLRSYQSMERLDAEELSFTPQEGSKFYSSCMALDLQEEETNEWVRRTEGWIAAMKLAALSIRDSRHPSILLRNLSGASHLLEQYLMEEVFIRQSESIRQFLMDCSVLKRMNASLCRAVTGESRSQEMLELLEHVQLFIIPLDDQRGWYRLHHLFAEFLLHRLQRESPNRMPILLEVAGQWCEQEGLKEEALEYYLTGKHYDLAIRLLEEMTAKMIRLDTLWLSSQLALIPEPILLERPTLYFSYVHSLLLGDNDFAKVDRMLLFAEQMYEEKMVEWTEEARDDYWGSYYFIKAYYELVVSKDREQGYRYMIMSKQHKPTGVNLVFARPKRSGLPSILKEYMQKEEGHPGQKFLIPILTQLAEMMEQVDLANPVTACLAECYYEFDELDEAEKAARKALQSTGLPRSSRAAAEALLPARLVLARIQRIRGLIAAAKETLRETRRDLVEMGMAGALIFCDAELAQFALEEGDTAPADAWERLYSLNDRGELSVWQLYEQIYWSRLLMKRGRDEQAWRLTDRLLATGKRENRLYIEVEAGLMQVVMLYRSGRTEEALQRFQSLLYVAEPHGLRRVFLDAGEPAAELVSLLLLPQNRQREKSIPSIGYLRSLLSGFGKEMASGDSSANLKMILTKKEYEILRLLTQRLTNREISAKLGIGYGTVRTHLNNIYSKLFLEGREEAIQKGEQIGL</sequence>
<dbReference type="Pfam" id="PF17874">
    <property type="entry name" value="TPR_MalT"/>
    <property type="match status" value="1"/>
</dbReference>
<dbReference type="InterPro" id="IPR011990">
    <property type="entry name" value="TPR-like_helical_dom_sf"/>
</dbReference>
<evidence type="ECO:0000256" key="1">
    <source>
        <dbReference type="ARBA" id="ARBA00023015"/>
    </source>
</evidence>
<dbReference type="GO" id="GO:0006355">
    <property type="term" value="P:regulation of DNA-templated transcription"/>
    <property type="evidence" value="ECO:0007669"/>
    <property type="project" value="InterPro"/>
</dbReference>
<dbReference type="InterPro" id="IPR049945">
    <property type="entry name" value="AAA_22"/>
</dbReference>
<dbReference type="Gene3D" id="1.10.10.10">
    <property type="entry name" value="Winged helix-like DNA-binding domain superfamily/Winged helix DNA-binding domain"/>
    <property type="match status" value="1"/>
</dbReference>
<proteinExistence type="predicted"/>
<dbReference type="GO" id="GO:0003677">
    <property type="term" value="F:DNA binding"/>
    <property type="evidence" value="ECO:0007669"/>
    <property type="project" value="UniProtKB-KW"/>
</dbReference>
<evidence type="ECO:0000256" key="3">
    <source>
        <dbReference type="ARBA" id="ARBA00023163"/>
    </source>
</evidence>
<accession>A0A3P3UAV0</accession>
<dbReference type="InterPro" id="IPR059106">
    <property type="entry name" value="WHD_MalT"/>
</dbReference>
<organism evidence="5 6">
    <name type="scientific">Paenibacillus oralis</name>
    <dbReference type="NCBI Taxonomy" id="2490856"/>
    <lineage>
        <taxon>Bacteria</taxon>
        <taxon>Bacillati</taxon>
        <taxon>Bacillota</taxon>
        <taxon>Bacilli</taxon>
        <taxon>Bacillales</taxon>
        <taxon>Paenibacillaceae</taxon>
        <taxon>Paenibacillus</taxon>
    </lineage>
</organism>